<dbReference type="GO" id="GO:0016829">
    <property type="term" value="F:lyase activity"/>
    <property type="evidence" value="ECO:0007669"/>
    <property type="project" value="UniProtKB-KW"/>
</dbReference>
<accession>A0A2T6BIS3</accession>
<dbReference type="AlphaFoldDB" id="A0A2T6BIS3"/>
<reference evidence="2 3" key="1">
    <citation type="submission" date="2018-04" db="EMBL/GenBank/DDBJ databases">
        <title>Genomic Encyclopedia of Archaeal and Bacterial Type Strains, Phase II (KMG-II): from individual species to whole genera.</title>
        <authorList>
            <person name="Goeker M."/>
        </authorList>
    </citation>
    <scope>NUCLEOTIDE SEQUENCE [LARGE SCALE GENOMIC DNA]</scope>
    <source>
        <strain evidence="2 3">DSM 100977</strain>
    </source>
</reference>
<dbReference type="Gene3D" id="3.10.180.10">
    <property type="entry name" value="2,3-Dihydroxybiphenyl 1,2-Dioxygenase, domain 1"/>
    <property type="match status" value="1"/>
</dbReference>
<comment type="caution">
    <text evidence="2">The sequence shown here is derived from an EMBL/GenBank/DDBJ whole genome shotgun (WGS) entry which is preliminary data.</text>
</comment>
<dbReference type="PROSITE" id="PS51819">
    <property type="entry name" value="VOC"/>
    <property type="match status" value="1"/>
</dbReference>
<evidence type="ECO:0000313" key="3">
    <source>
        <dbReference type="Proteomes" id="UP000243978"/>
    </source>
</evidence>
<evidence type="ECO:0000259" key="1">
    <source>
        <dbReference type="PROSITE" id="PS51819"/>
    </source>
</evidence>
<dbReference type="PANTHER" id="PTHR36437">
    <property type="entry name" value="GLYOXALASE/BLEOMYCIN RESISTANCE PROTEIN/DIOXYGENASE"/>
    <property type="match status" value="1"/>
</dbReference>
<keyword evidence="3" id="KW-1185">Reference proteome</keyword>
<dbReference type="PANTHER" id="PTHR36437:SF2">
    <property type="entry name" value="GLYOXALASE_BLEOMYCIN RESISTANCE PROTEIN_DIOXYGENASE"/>
    <property type="match status" value="1"/>
</dbReference>
<dbReference type="Proteomes" id="UP000243978">
    <property type="component" value="Unassembled WGS sequence"/>
</dbReference>
<feature type="domain" description="VOC" evidence="1">
    <location>
        <begin position="2"/>
        <end position="126"/>
    </location>
</feature>
<dbReference type="InterPro" id="IPR029068">
    <property type="entry name" value="Glyas_Bleomycin-R_OHBP_Dase"/>
</dbReference>
<dbReference type="InterPro" id="IPR037523">
    <property type="entry name" value="VOC_core"/>
</dbReference>
<dbReference type="EMBL" id="QBKS01000001">
    <property type="protein sequence ID" value="PTX55952.1"/>
    <property type="molecule type" value="Genomic_DNA"/>
</dbReference>
<dbReference type="OrthoDB" id="9794917at2"/>
<proteinExistence type="predicted"/>
<keyword evidence="2" id="KW-0456">Lyase</keyword>
<dbReference type="InterPro" id="IPR004360">
    <property type="entry name" value="Glyas_Fos-R_dOase_dom"/>
</dbReference>
<dbReference type="RefSeq" id="WP_107844194.1">
    <property type="nucleotide sequence ID" value="NZ_QBKS01000001.1"/>
</dbReference>
<gene>
    <name evidence="2" type="ORF">C8N43_0601</name>
</gene>
<dbReference type="SUPFAM" id="SSF54593">
    <property type="entry name" value="Glyoxalase/Bleomycin resistance protein/Dihydroxybiphenyl dioxygenase"/>
    <property type="match status" value="1"/>
</dbReference>
<evidence type="ECO:0000313" key="2">
    <source>
        <dbReference type="EMBL" id="PTX55952.1"/>
    </source>
</evidence>
<sequence length="127" mass="14146">MHISSFAIVVPDYDAGIAFYVDRVGFTLIEDTDQGAGKRWVLVAPSPKAETRILLARAQGETQTAAIGNQTGGRVGFFLHSDDFDADFARLRDNGVVFEEEPRSEAYGKVAVWRDPWGNRWDLLQLT</sequence>
<name>A0A2T6BIS3_9RHOB</name>
<dbReference type="Pfam" id="PF00903">
    <property type="entry name" value="Glyoxalase"/>
    <property type="match status" value="1"/>
</dbReference>
<protein>
    <submittedName>
        <fullName evidence="2">Putative enzyme related to lactoylglutathione lyase</fullName>
    </submittedName>
</protein>
<organism evidence="2 3">
    <name type="scientific">Litoreibacter ponti</name>
    <dbReference type="NCBI Taxonomy" id="1510457"/>
    <lineage>
        <taxon>Bacteria</taxon>
        <taxon>Pseudomonadati</taxon>
        <taxon>Pseudomonadota</taxon>
        <taxon>Alphaproteobacteria</taxon>
        <taxon>Rhodobacterales</taxon>
        <taxon>Roseobacteraceae</taxon>
        <taxon>Litoreibacter</taxon>
    </lineage>
</organism>